<dbReference type="EMBL" id="LQZF01000036">
    <property type="protein sequence ID" value="KXU14654.1"/>
    <property type="molecule type" value="Genomic_DNA"/>
</dbReference>
<accession>A0A139RIV0</accession>
<evidence type="ECO:0000313" key="2">
    <source>
        <dbReference type="Proteomes" id="UP000072578"/>
    </source>
</evidence>
<reference evidence="1 2" key="1">
    <citation type="submission" date="2016-01" db="EMBL/GenBank/DDBJ databases">
        <title>Highly variable Streptococcus oralis are common among viridans streptococci isolated from primates.</title>
        <authorList>
            <person name="Denapaite D."/>
            <person name="Rieger M."/>
            <person name="Koendgen S."/>
            <person name="Brueckner R."/>
            <person name="Ochigava I."/>
            <person name="Kappeler P."/>
            <person name="Maetz-Rensing K."/>
            <person name="Leendertz F."/>
            <person name="Hakenbeck R."/>
        </authorList>
    </citation>
    <scope>NUCLEOTIDE SEQUENCE [LARGE SCALE GENOMIC DNA]</scope>
    <source>
        <strain evidence="1 2">DD18</strain>
    </source>
</reference>
<comment type="caution">
    <text evidence="1">The sequence shown here is derived from an EMBL/GenBank/DDBJ whole genome shotgun (WGS) entry which is preliminary data.</text>
</comment>
<dbReference type="AlphaFoldDB" id="A0A139RIV0"/>
<evidence type="ECO:0008006" key="3">
    <source>
        <dbReference type="Google" id="ProtNLM"/>
    </source>
</evidence>
<proteinExistence type="predicted"/>
<gene>
    <name evidence="1" type="ORF">SINDD18_00336</name>
</gene>
<sequence length="42" mass="5127">MNNIREQKKQAKAFIKRWENRGNERQDSQSFWLDLLQSVYAV</sequence>
<dbReference type="PATRIC" id="fig|68892.8.peg.377"/>
<protein>
    <recommendedName>
        <fullName evidence="3">Methylase</fullName>
    </recommendedName>
</protein>
<name>A0A139RIV0_9STRE</name>
<organism evidence="1 2">
    <name type="scientific">Streptococcus infantis</name>
    <dbReference type="NCBI Taxonomy" id="68892"/>
    <lineage>
        <taxon>Bacteria</taxon>
        <taxon>Bacillati</taxon>
        <taxon>Bacillota</taxon>
        <taxon>Bacilli</taxon>
        <taxon>Lactobacillales</taxon>
        <taxon>Streptococcaceae</taxon>
        <taxon>Streptococcus</taxon>
    </lineage>
</organism>
<dbReference type="Proteomes" id="UP000072578">
    <property type="component" value="Unassembled WGS sequence"/>
</dbReference>
<evidence type="ECO:0000313" key="1">
    <source>
        <dbReference type="EMBL" id="KXU14654.1"/>
    </source>
</evidence>